<feature type="domain" description="Glyoxalase/fosfomycin resistance/dioxygenase" evidence="1">
    <location>
        <begin position="6"/>
        <end position="149"/>
    </location>
</feature>
<keyword evidence="3" id="KW-1185">Reference proteome</keyword>
<sequence length="158" mass="17570">MVDIVKRTTLMVRDAERAAHWYEDVFGMSRWMDTPFTLSGTQLAAGKKGDKTRLVIMKAEHDEIGMLGLLQWVDPPRADVPAELPTEIPFGTPIFVVASQDTAGAVERARASGSRIHSEPTEWSVTGADGRVKDMLGASFWDLDGYFFEVNQVVRIND</sequence>
<evidence type="ECO:0000313" key="3">
    <source>
        <dbReference type="Proteomes" id="UP001215827"/>
    </source>
</evidence>
<reference evidence="2 3" key="1">
    <citation type="submission" date="2023-03" db="EMBL/GenBank/DDBJ databases">
        <title>Altererythrobacter sp. CAU 1644 isolated from sand.</title>
        <authorList>
            <person name="Kim W."/>
        </authorList>
    </citation>
    <scope>NUCLEOTIDE SEQUENCE [LARGE SCALE GENOMIC DNA]</scope>
    <source>
        <strain evidence="2 3">CAU 1644</strain>
    </source>
</reference>
<dbReference type="InterPro" id="IPR029068">
    <property type="entry name" value="Glyas_Bleomycin-R_OHBP_Dase"/>
</dbReference>
<gene>
    <name evidence="2" type="ORF">P7228_10065</name>
</gene>
<name>A0ABY8FNI3_9SPHN</name>
<dbReference type="SUPFAM" id="SSF54593">
    <property type="entry name" value="Glyoxalase/Bleomycin resistance protein/Dihydroxybiphenyl dioxygenase"/>
    <property type="match status" value="1"/>
</dbReference>
<evidence type="ECO:0000313" key="2">
    <source>
        <dbReference type="EMBL" id="WFL76342.1"/>
    </source>
</evidence>
<dbReference type="Proteomes" id="UP001215827">
    <property type="component" value="Chromosome"/>
</dbReference>
<dbReference type="Pfam" id="PF00903">
    <property type="entry name" value="Glyoxalase"/>
    <property type="match status" value="1"/>
</dbReference>
<dbReference type="InterPro" id="IPR004360">
    <property type="entry name" value="Glyas_Fos-R_dOase_dom"/>
</dbReference>
<dbReference type="RefSeq" id="WP_278015108.1">
    <property type="nucleotide sequence ID" value="NZ_CP121106.1"/>
</dbReference>
<dbReference type="Gene3D" id="3.10.180.10">
    <property type="entry name" value="2,3-Dihydroxybiphenyl 1,2-Dioxygenase, domain 1"/>
    <property type="match status" value="1"/>
</dbReference>
<proteinExistence type="predicted"/>
<accession>A0ABY8FNI3</accession>
<dbReference type="EMBL" id="CP121106">
    <property type="protein sequence ID" value="WFL76342.1"/>
    <property type="molecule type" value="Genomic_DNA"/>
</dbReference>
<protein>
    <submittedName>
        <fullName evidence="2">VOC family protein</fullName>
    </submittedName>
</protein>
<evidence type="ECO:0000259" key="1">
    <source>
        <dbReference type="Pfam" id="PF00903"/>
    </source>
</evidence>
<organism evidence="2 3">
    <name type="scientific">Altererythrobacter arenosus</name>
    <dbReference type="NCBI Taxonomy" id="3032592"/>
    <lineage>
        <taxon>Bacteria</taxon>
        <taxon>Pseudomonadati</taxon>
        <taxon>Pseudomonadota</taxon>
        <taxon>Alphaproteobacteria</taxon>
        <taxon>Sphingomonadales</taxon>
        <taxon>Erythrobacteraceae</taxon>
        <taxon>Altererythrobacter</taxon>
    </lineage>
</organism>